<evidence type="ECO:0000256" key="5">
    <source>
        <dbReference type="ARBA" id="ARBA00023163"/>
    </source>
</evidence>
<keyword evidence="3" id="KW-0805">Transcription regulation</keyword>
<feature type="modified residue" description="4-aspartylphosphate" evidence="6">
    <location>
        <position position="52"/>
    </location>
</feature>
<keyword evidence="2" id="KW-0902">Two-component regulatory system</keyword>
<dbReference type="InterPro" id="IPR001867">
    <property type="entry name" value="OmpR/PhoB-type_DNA-bd"/>
</dbReference>
<dbReference type="PROSITE" id="PS51755">
    <property type="entry name" value="OMPR_PHOB"/>
    <property type="match status" value="1"/>
</dbReference>
<keyword evidence="5" id="KW-0804">Transcription</keyword>
<dbReference type="InterPro" id="IPR011006">
    <property type="entry name" value="CheY-like_superfamily"/>
</dbReference>
<sequence length="230" mass="26021">MMKILLVEDEVQVVSFLKQGLEEHGHAVSVALDGQSGFQMLTKHNYDVAILDIMLPHINGIDLLRAVREQAVQIPIIMLTALGTTENIISGLQSGADDYLVKPFKFEELLARISAVTRRVVAIENPIKGNHILSFHDIVVDDHLKSVKRGGEKINLTNTEYRLLCCLIHNKNRVLTRQQLLNKVWGIDFELSTNVVDVYVNYLRKKIEFSNLDRVIHTVVGIGYVLKKDE</sequence>
<protein>
    <submittedName>
        <fullName evidence="10">Response regulator transcription factor</fullName>
    </submittedName>
</protein>
<dbReference type="PANTHER" id="PTHR48111">
    <property type="entry name" value="REGULATOR OF RPOS"/>
    <property type="match status" value="1"/>
</dbReference>
<organism evidence="10 11">
    <name type="scientific">Reichenbachiella agarivorans</name>
    <dbReference type="NCBI Taxonomy" id="2979464"/>
    <lineage>
        <taxon>Bacteria</taxon>
        <taxon>Pseudomonadati</taxon>
        <taxon>Bacteroidota</taxon>
        <taxon>Cytophagia</taxon>
        <taxon>Cytophagales</taxon>
        <taxon>Reichenbachiellaceae</taxon>
        <taxon>Reichenbachiella</taxon>
    </lineage>
</organism>
<dbReference type="InterPro" id="IPR036388">
    <property type="entry name" value="WH-like_DNA-bd_sf"/>
</dbReference>
<dbReference type="InterPro" id="IPR039420">
    <property type="entry name" value="WalR-like"/>
</dbReference>
<dbReference type="Gene3D" id="1.10.10.10">
    <property type="entry name" value="Winged helix-like DNA-binding domain superfamily/Winged helix DNA-binding domain"/>
    <property type="match status" value="1"/>
</dbReference>
<dbReference type="InterPro" id="IPR016032">
    <property type="entry name" value="Sig_transdc_resp-reg_C-effctor"/>
</dbReference>
<dbReference type="PROSITE" id="PS50110">
    <property type="entry name" value="RESPONSE_REGULATORY"/>
    <property type="match status" value="1"/>
</dbReference>
<feature type="domain" description="OmpR/PhoB-type" evidence="9">
    <location>
        <begin position="130"/>
        <end position="228"/>
    </location>
</feature>
<dbReference type="CDD" id="cd00383">
    <property type="entry name" value="trans_reg_C"/>
    <property type="match status" value="1"/>
</dbReference>
<dbReference type="EMBL" id="CP106679">
    <property type="protein sequence ID" value="UXP34179.1"/>
    <property type="molecule type" value="Genomic_DNA"/>
</dbReference>
<evidence type="ECO:0000256" key="3">
    <source>
        <dbReference type="ARBA" id="ARBA00023015"/>
    </source>
</evidence>
<dbReference type="SUPFAM" id="SSF46894">
    <property type="entry name" value="C-terminal effector domain of the bipartite response regulators"/>
    <property type="match status" value="1"/>
</dbReference>
<dbReference type="Pfam" id="PF00072">
    <property type="entry name" value="Response_reg"/>
    <property type="match status" value="1"/>
</dbReference>
<dbReference type="Gene3D" id="3.40.50.2300">
    <property type="match status" value="1"/>
</dbReference>
<dbReference type="Pfam" id="PF00486">
    <property type="entry name" value="Trans_reg_C"/>
    <property type="match status" value="1"/>
</dbReference>
<evidence type="ECO:0000256" key="2">
    <source>
        <dbReference type="ARBA" id="ARBA00023012"/>
    </source>
</evidence>
<accession>A0ABY6CUG9</accession>
<dbReference type="SMART" id="SM00448">
    <property type="entry name" value="REC"/>
    <property type="match status" value="1"/>
</dbReference>
<keyword evidence="1 6" id="KW-0597">Phosphoprotein</keyword>
<evidence type="ECO:0000256" key="4">
    <source>
        <dbReference type="ARBA" id="ARBA00023125"/>
    </source>
</evidence>
<proteinExistence type="predicted"/>
<dbReference type="Gene3D" id="6.10.250.690">
    <property type="match status" value="1"/>
</dbReference>
<dbReference type="CDD" id="cd19935">
    <property type="entry name" value="REC_OmpR_CusR-like"/>
    <property type="match status" value="1"/>
</dbReference>
<reference evidence="10" key="1">
    <citation type="submission" date="2022-09" db="EMBL/GenBank/DDBJ databases">
        <title>Comparative genomics and taxonomic characterization of three novel marine species of genus Reichenbachiella exhibiting antioxidant and polysaccharide degradation activities.</title>
        <authorList>
            <person name="Muhammad N."/>
            <person name="Lee Y.-J."/>
            <person name="Ko J."/>
            <person name="Kim S.-G."/>
        </authorList>
    </citation>
    <scope>NUCLEOTIDE SEQUENCE</scope>
    <source>
        <strain evidence="10">BKB1-1</strain>
    </source>
</reference>
<dbReference type="PANTHER" id="PTHR48111:SF22">
    <property type="entry name" value="REGULATOR OF RPOS"/>
    <property type="match status" value="1"/>
</dbReference>
<dbReference type="InterPro" id="IPR001789">
    <property type="entry name" value="Sig_transdc_resp-reg_receiver"/>
</dbReference>
<evidence type="ECO:0000259" key="9">
    <source>
        <dbReference type="PROSITE" id="PS51755"/>
    </source>
</evidence>
<dbReference type="Proteomes" id="UP001065174">
    <property type="component" value="Chromosome"/>
</dbReference>
<dbReference type="SUPFAM" id="SSF52172">
    <property type="entry name" value="CheY-like"/>
    <property type="match status" value="1"/>
</dbReference>
<evidence type="ECO:0000259" key="8">
    <source>
        <dbReference type="PROSITE" id="PS50110"/>
    </source>
</evidence>
<keyword evidence="11" id="KW-1185">Reference proteome</keyword>
<keyword evidence="4 7" id="KW-0238">DNA-binding</keyword>
<evidence type="ECO:0000313" key="10">
    <source>
        <dbReference type="EMBL" id="UXP34179.1"/>
    </source>
</evidence>
<evidence type="ECO:0000313" key="11">
    <source>
        <dbReference type="Proteomes" id="UP001065174"/>
    </source>
</evidence>
<evidence type="ECO:0000256" key="1">
    <source>
        <dbReference type="ARBA" id="ARBA00022553"/>
    </source>
</evidence>
<name>A0ABY6CUG9_9BACT</name>
<feature type="domain" description="Response regulatory" evidence="8">
    <location>
        <begin position="3"/>
        <end position="117"/>
    </location>
</feature>
<feature type="DNA-binding region" description="OmpR/PhoB-type" evidence="7">
    <location>
        <begin position="130"/>
        <end position="228"/>
    </location>
</feature>
<gene>
    <name evidence="10" type="ORF">N6H18_11120</name>
</gene>
<evidence type="ECO:0000256" key="7">
    <source>
        <dbReference type="PROSITE-ProRule" id="PRU01091"/>
    </source>
</evidence>
<dbReference type="SMART" id="SM00862">
    <property type="entry name" value="Trans_reg_C"/>
    <property type="match status" value="1"/>
</dbReference>
<evidence type="ECO:0000256" key="6">
    <source>
        <dbReference type="PROSITE-ProRule" id="PRU00169"/>
    </source>
</evidence>